<keyword evidence="2" id="KW-0378">Hydrolase</keyword>
<feature type="domain" description="Aminopeptidase P N-terminal" evidence="1">
    <location>
        <begin position="78"/>
        <end position="115"/>
    </location>
</feature>
<evidence type="ECO:0000313" key="2">
    <source>
        <dbReference type="EMBL" id="WFD48536.1"/>
    </source>
</evidence>
<dbReference type="EMBL" id="CP046236">
    <property type="protein sequence ID" value="WFD48536.1"/>
    <property type="molecule type" value="Genomic_DNA"/>
</dbReference>
<keyword evidence="2" id="KW-0031">Aminopeptidase</keyword>
<accession>A0ABY8ESG1</accession>
<dbReference type="Gene3D" id="3.40.350.10">
    <property type="entry name" value="Creatinase/prolidase N-terminal domain"/>
    <property type="match status" value="1"/>
</dbReference>
<dbReference type="EC" id="3.4.11.26" evidence="2"/>
<dbReference type="InterPro" id="IPR007865">
    <property type="entry name" value="Aminopep_P_N"/>
</dbReference>
<dbReference type="Pfam" id="PF05195">
    <property type="entry name" value="AMP_N"/>
    <property type="match status" value="1"/>
</dbReference>
<proteinExistence type="predicted"/>
<dbReference type="InterPro" id="IPR029149">
    <property type="entry name" value="Creatin/AminoP/Spt16_N"/>
</dbReference>
<dbReference type="SUPFAM" id="SSF53092">
    <property type="entry name" value="Creatinase/prolidase N-terminal domain"/>
    <property type="match status" value="1"/>
</dbReference>
<dbReference type="GO" id="GO:0004177">
    <property type="term" value="F:aminopeptidase activity"/>
    <property type="evidence" value="ECO:0007669"/>
    <property type="project" value="UniProtKB-KW"/>
</dbReference>
<sequence>MLRASRGTALHRALRTTLVQHGSTAWARGVHTPPAVGQPLPHTHPHLFPIDFARGWQAEHGGGVATDHLTPGIPAAEYEQRRRNLMDRLPSGSVVVLMGGRIKYMSRNILYVHSTDRVATSSARNPTFGT</sequence>
<protein>
    <submittedName>
        <fullName evidence="2">Intermediate cleaving peptidase 55</fullName>
        <ecNumber evidence="2">3.4.11.26</ecNumber>
    </submittedName>
</protein>
<keyword evidence="3" id="KW-1185">Reference proteome</keyword>
<evidence type="ECO:0000313" key="3">
    <source>
        <dbReference type="Proteomes" id="UP000818624"/>
    </source>
</evidence>
<name>A0ABY8ESG1_MALFU</name>
<reference evidence="2 3" key="1">
    <citation type="journal article" date="2020" name="Elife">
        <title>Loss of centromere function drives karyotype evolution in closely related Malassezia species.</title>
        <authorList>
            <person name="Sankaranarayanan S.R."/>
            <person name="Ianiri G."/>
            <person name="Coelho M.A."/>
            <person name="Reza M.H."/>
            <person name="Thimmappa B.C."/>
            <person name="Ganguly P."/>
            <person name="Vadnala R.N."/>
            <person name="Sun S."/>
            <person name="Siddharthan R."/>
            <person name="Tellgren-Roth C."/>
            <person name="Dawson T.L."/>
            <person name="Heitman J."/>
            <person name="Sanyal K."/>
        </authorList>
    </citation>
    <scope>NUCLEOTIDE SEQUENCE [LARGE SCALE GENOMIC DNA]</scope>
    <source>
        <strain evidence="2">CBS14141</strain>
    </source>
</reference>
<keyword evidence="2" id="KW-0645">Protease</keyword>
<evidence type="ECO:0000259" key="1">
    <source>
        <dbReference type="Pfam" id="PF05195"/>
    </source>
</evidence>
<organism evidence="2 3">
    <name type="scientific">Malassezia furfur</name>
    <name type="common">Pityriasis versicolor infection agent</name>
    <name type="synonym">Pityrosporum furfur</name>
    <dbReference type="NCBI Taxonomy" id="55194"/>
    <lineage>
        <taxon>Eukaryota</taxon>
        <taxon>Fungi</taxon>
        <taxon>Dikarya</taxon>
        <taxon>Basidiomycota</taxon>
        <taxon>Ustilaginomycotina</taxon>
        <taxon>Malasseziomycetes</taxon>
        <taxon>Malasseziales</taxon>
        <taxon>Malasseziaceae</taxon>
        <taxon>Malassezia</taxon>
    </lineage>
</organism>
<gene>
    <name evidence="2" type="primary">ICP55_1</name>
    <name evidence="2" type="ORF">GLX27_003206</name>
</gene>
<dbReference type="Proteomes" id="UP000818624">
    <property type="component" value="Chromosome 3"/>
</dbReference>